<reference evidence="1 2" key="1">
    <citation type="journal article" date="2019" name="Sci. Rep.">
        <title>Colletotrichum shisoi sp. nov., an anthracnose pathogen of Perilla frutescens in Japan: molecular phylogenetic, morphological and genomic evidence.</title>
        <authorList>
            <person name="Gan P."/>
            <person name="Tsushima A."/>
            <person name="Hiroyama R."/>
            <person name="Narusaka M."/>
            <person name="Takano Y."/>
            <person name="Narusaka Y."/>
            <person name="Kawaradani M."/>
            <person name="Damm U."/>
            <person name="Shirasu K."/>
        </authorList>
    </citation>
    <scope>NUCLEOTIDE SEQUENCE [LARGE SCALE GENOMIC DNA]</scope>
    <source>
        <strain evidence="1 2">PG-2018a</strain>
    </source>
</reference>
<proteinExistence type="predicted"/>
<gene>
    <name evidence="1" type="ORF">CSHISOI_09263</name>
</gene>
<comment type="caution">
    <text evidence="1">The sequence shown here is derived from an EMBL/GenBank/DDBJ whole genome shotgun (WGS) entry which is preliminary data.</text>
</comment>
<dbReference type="AlphaFoldDB" id="A0A5Q4BGV4"/>
<dbReference type="Proteomes" id="UP000326340">
    <property type="component" value="Unassembled WGS sequence"/>
</dbReference>
<accession>A0A5Q4BGV4</accession>
<organism evidence="1 2">
    <name type="scientific">Colletotrichum shisoi</name>
    <dbReference type="NCBI Taxonomy" id="2078593"/>
    <lineage>
        <taxon>Eukaryota</taxon>
        <taxon>Fungi</taxon>
        <taxon>Dikarya</taxon>
        <taxon>Ascomycota</taxon>
        <taxon>Pezizomycotina</taxon>
        <taxon>Sordariomycetes</taxon>
        <taxon>Hypocreomycetidae</taxon>
        <taxon>Glomerellales</taxon>
        <taxon>Glomerellaceae</taxon>
        <taxon>Colletotrichum</taxon>
        <taxon>Colletotrichum destructivum species complex</taxon>
    </lineage>
</organism>
<name>A0A5Q4BGV4_9PEZI</name>
<dbReference type="EMBL" id="PUHP01001310">
    <property type="protein sequence ID" value="TQN66165.1"/>
    <property type="molecule type" value="Genomic_DNA"/>
</dbReference>
<keyword evidence="2" id="KW-1185">Reference proteome</keyword>
<sequence>MPTHSSAAAAESAYSDSPWVIAHLVHTFGLQETLCCESPQITSLSENSACSQVSTKQPCGSNSYMMLRASSR</sequence>
<protein>
    <submittedName>
        <fullName evidence="1">Uncharacterized protein</fullName>
    </submittedName>
</protein>
<evidence type="ECO:0000313" key="1">
    <source>
        <dbReference type="EMBL" id="TQN66165.1"/>
    </source>
</evidence>
<evidence type="ECO:0000313" key="2">
    <source>
        <dbReference type="Proteomes" id="UP000326340"/>
    </source>
</evidence>